<dbReference type="SUPFAM" id="SSF51735">
    <property type="entry name" value="NAD(P)-binding Rossmann-fold domains"/>
    <property type="match status" value="1"/>
</dbReference>
<dbReference type="InterPro" id="IPR002347">
    <property type="entry name" value="SDR_fam"/>
</dbReference>
<dbReference type="HOGENOM" id="CLU_010194_1_2_11"/>
<organism evidence="2 3">
    <name type="scientific">Streptomyces mutabilis</name>
    <dbReference type="NCBI Taxonomy" id="67332"/>
    <lineage>
        <taxon>Bacteria</taxon>
        <taxon>Bacillati</taxon>
        <taxon>Actinomycetota</taxon>
        <taxon>Actinomycetes</taxon>
        <taxon>Kitasatosporales</taxon>
        <taxon>Streptomycetaceae</taxon>
        <taxon>Streptomyces</taxon>
    </lineage>
</organism>
<dbReference type="InterPro" id="IPR050259">
    <property type="entry name" value="SDR"/>
</dbReference>
<dbReference type="Proteomes" id="UP000029095">
    <property type="component" value="Unassembled WGS sequence"/>
</dbReference>
<accession>A0A086MT49</accession>
<dbReference type="Pfam" id="PF13561">
    <property type="entry name" value="adh_short_C2"/>
    <property type="match status" value="1"/>
</dbReference>
<comment type="caution">
    <text evidence="2">The sequence shown here is derived from an EMBL/GenBank/DDBJ whole genome shotgun (WGS) entry which is preliminary data.</text>
</comment>
<sequence>MNLDLGGRTALVTGSSQGIGAAIAAGLVRAGATVGVNGRDAGRLRESVGKLRAEVPDGTFVPVAADLGTEEGAERALEVLPDVDILVNNLGVFGAAPALEISDDEWRRHFETKVLAGVRLTRAHLPRMRERGWGRVLYIASDSAVVIPAEMIHYGASRTALLAVSRGFAKEAAGSGVTVNPVVAGPNHTEGVEDFVYQPVDRDLPWDEAQRAFMRRHRPQSLLQRLIEPEEIANPVVYLSSPQASATTGAAVRADGGYVDSILP</sequence>
<dbReference type="AlphaFoldDB" id="A0A086MT49"/>
<dbReference type="STRING" id="1915400.FM21_31465"/>
<dbReference type="PRINTS" id="PR00081">
    <property type="entry name" value="GDHRDH"/>
</dbReference>
<comment type="similarity">
    <text evidence="1">Belongs to the short-chain dehydrogenases/reductases (SDR) family.</text>
</comment>
<dbReference type="PANTHER" id="PTHR42879">
    <property type="entry name" value="3-OXOACYL-(ACYL-CARRIER-PROTEIN) REDUCTASE"/>
    <property type="match status" value="1"/>
</dbReference>
<reference evidence="2 3" key="1">
    <citation type="submission" date="2014-05" db="EMBL/GenBank/DDBJ databases">
        <title>Complete genome sequence of the Streptomyces mutabilis TRM45540.</title>
        <authorList>
            <person name="Luo X."/>
            <person name="Zhang L."/>
        </authorList>
    </citation>
    <scope>NUCLEOTIDE SEQUENCE [LARGE SCALE GENOMIC DNA]</scope>
    <source>
        <strain evidence="2 3">TRM45540</strain>
    </source>
</reference>
<evidence type="ECO:0000313" key="3">
    <source>
        <dbReference type="Proteomes" id="UP000029095"/>
    </source>
</evidence>
<dbReference type="Gene3D" id="3.40.50.720">
    <property type="entry name" value="NAD(P)-binding Rossmann-like Domain"/>
    <property type="match status" value="1"/>
</dbReference>
<protein>
    <submittedName>
        <fullName evidence="2">Oxidoreductase</fullName>
    </submittedName>
</protein>
<gene>
    <name evidence="2" type="ORF">FM21_31465</name>
</gene>
<name>A0A086MT49_9ACTN</name>
<dbReference type="PRINTS" id="PR00080">
    <property type="entry name" value="SDRFAMILY"/>
</dbReference>
<evidence type="ECO:0000313" key="2">
    <source>
        <dbReference type="EMBL" id="KFG72067.1"/>
    </source>
</evidence>
<proteinExistence type="inferred from homology"/>
<keyword evidence="3" id="KW-1185">Reference proteome</keyword>
<dbReference type="EMBL" id="JNFQ01000004">
    <property type="protein sequence ID" value="KFG72067.1"/>
    <property type="molecule type" value="Genomic_DNA"/>
</dbReference>
<evidence type="ECO:0000256" key="1">
    <source>
        <dbReference type="ARBA" id="ARBA00006484"/>
    </source>
</evidence>
<dbReference type="InterPro" id="IPR036291">
    <property type="entry name" value="NAD(P)-bd_dom_sf"/>
</dbReference>
<dbReference type="RefSeq" id="WP_043384723.1">
    <property type="nucleotide sequence ID" value="NZ_KN039948.1"/>
</dbReference>